<evidence type="ECO:0000256" key="4">
    <source>
        <dbReference type="ARBA" id="ARBA00022801"/>
    </source>
</evidence>
<evidence type="ECO:0000256" key="5">
    <source>
        <dbReference type="ARBA" id="ARBA00022842"/>
    </source>
</evidence>
<evidence type="ECO:0000256" key="3">
    <source>
        <dbReference type="ARBA" id="ARBA00022723"/>
    </source>
</evidence>
<keyword evidence="9" id="KW-1185">Reference proteome</keyword>
<keyword evidence="4" id="KW-0378">Hydrolase</keyword>
<dbReference type="PANTHER" id="PTHR11383:SF3">
    <property type="entry name" value="NAD(P)H PYROPHOSPHATASE NUDT13, MITOCHONDRIAL"/>
    <property type="match status" value="1"/>
</dbReference>
<evidence type="ECO:0000256" key="6">
    <source>
        <dbReference type="ARBA" id="ARBA00023027"/>
    </source>
</evidence>
<dbReference type="OrthoDB" id="10249612at2759"/>
<dbReference type="InterPro" id="IPR049734">
    <property type="entry name" value="NudC-like_C"/>
</dbReference>
<feature type="domain" description="Nudix hydrolase" evidence="7">
    <location>
        <begin position="230"/>
        <end position="358"/>
    </location>
</feature>
<protein>
    <recommendedName>
        <fullName evidence="2">NAD(+) diphosphatase</fullName>
        <ecNumber evidence="2">3.6.1.22</ecNumber>
    </recommendedName>
</protein>
<dbReference type="Pfam" id="PF00293">
    <property type="entry name" value="NUDIX"/>
    <property type="match status" value="1"/>
</dbReference>
<dbReference type="InterPro" id="IPR015376">
    <property type="entry name" value="Znr_NADH_PPase"/>
</dbReference>
<dbReference type="PANTHER" id="PTHR11383">
    <property type="entry name" value="NUCLEOSIDE DIPHOSPHATE-LINKED MOIETY X MOTIF 13"/>
    <property type="match status" value="1"/>
</dbReference>
<dbReference type="Pfam" id="PF09297">
    <property type="entry name" value="Zn_ribbon_NUD"/>
    <property type="match status" value="1"/>
</dbReference>
<dbReference type="Gene3D" id="3.90.79.20">
    <property type="match status" value="1"/>
</dbReference>
<dbReference type="EC" id="3.6.1.22" evidence="2"/>
<evidence type="ECO:0000259" key="7">
    <source>
        <dbReference type="PROSITE" id="PS51462"/>
    </source>
</evidence>
<evidence type="ECO:0000313" key="8">
    <source>
        <dbReference type="EnsemblMetazoa" id="XP_038062256.1"/>
    </source>
</evidence>
<dbReference type="GO" id="GO:0046872">
    <property type="term" value="F:metal ion binding"/>
    <property type="evidence" value="ECO:0007669"/>
    <property type="project" value="UniProtKB-KW"/>
</dbReference>
<reference evidence="8" key="1">
    <citation type="submission" date="2022-11" db="UniProtKB">
        <authorList>
            <consortium name="EnsemblMetazoa"/>
        </authorList>
    </citation>
    <scope>IDENTIFICATION</scope>
</reference>
<keyword evidence="3" id="KW-0479">Metal-binding</keyword>
<keyword evidence="5" id="KW-0460">Magnesium</keyword>
<sequence>MANLVTSSLRKAAFCLRRSATSAHAHSVYLRHRGLIAVLSRADVCKSHRRHLSQYVQGVRRLQKLKEDETFCRESWAQGNFAVFYDLRPLVVPSLSDEGKHLKIMKIAWKHSDELSELLKEDFRADESIVLNCNISDPTSPPKFAINIASKSSEPDHKEKFEKRFGSTTVSGRTSLFVVSKTDARILGQCLPHLQWHIRHQFCSNCGERTTKDPSGSKRTCPTCSTVHYPILSPVAIVLVTNGDRCLVVRQPRFMAGMYSAISGFLEPGESLEAAVRREVAEEVGLEVEEVKFFSSQSWAFPLSSLMLGCHASIKHGTTDHVSLDEAELEDSRWLHREEVLTILDKSSPKDDDIWLPPEVAIAHRLLKSWALKEN</sequence>
<dbReference type="InterPro" id="IPR015797">
    <property type="entry name" value="NUDIX_hydrolase-like_dom_sf"/>
</dbReference>
<evidence type="ECO:0000256" key="1">
    <source>
        <dbReference type="ARBA" id="ARBA00001946"/>
    </source>
</evidence>
<dbReference type="Proteomes" id="UP000887568">
    <property type="component" value="Unplaced"/>
</dbReference>
<dbReference type="PROSITE" id="PS00893">
    <property type="entry name" value="NUDIX_BOX"/>
    <property type="match status" value="1"/>
</dbReference>
<dbReference type="InterPro" id="IPR020084">
    <property type="entry name" value="NUDIX_hydrolase_CS"/>
</dbReference>
<keyword evidence="6" id="KW-0520">NAD</keyword>
<dbReference type="InterPro" id="IPR000086">
    <property type="entry name" value="NUDIX_hydrolase_dom"/>
</dbReference>
<evidence type="ECO:0000256" key="2">
    <source>
        <dbReference type="ARBA" id="ARBA00012381"/>
    </source>
</evidence>
<name>A0A914AFH8_PATMI</name>
<dbReference type="PROSITE" id="PS51462">
    <property type="entry name" value="NUDIX"/>
    <property type="match status" value="1"/>
</dbReference>
<accession>A0A914AFH8</accession>
<dbReference type="GO" id="GO:0016787">
    <property type="term" value="F:hydrolase activity"/>
    <property type="evidence" value="ECO:0007669"/>
    <property type="project" value="UniProtKB-KW"/>
</dbReference>
<dbReference type="NCBIfam" id="NF001299">
    <property type="entry name" value="PRK00241.1"/>
    <property type="match status" value="1"/>
</dbReference>
<proteinExistence type="predicted"/>
<dbReference type="EnsemblMetazoa" id="XM_038206328.1">
    <property type="protein sequence ID" value="XP_038062256.1"/>
    <property type="gene ID" value="LOC119732691"/>
</dbReference>
<organism evidence="8 9">
    <name type="scientific">Patiria miniata</name>
    <name type="common">Bat star</name>
    <name type="synonym">Asterina miniata</name>
    <dbReference type="NCBI Taxonomy" id="46514"/>
    <lineage>
        <taxon>Eukaryota</taxon>
        <taxon>Metazoa</taxon>
        <taxon>Echinodermata</taxon>
        <taxon>Eleutherozoa</taxon>
        <taxon>Asterozoa</taxon>
        <taxon>Asteroidea</taxon>
        <taxon>Valvatacea</taxon>
        <taxon>Valvatida</taxon>
        <taxon>Asterinidae</taxon>
        <taxon>Patiria</taxon>
    </lineage>
</organism>
<evidence type="ECO:0000313" key="9">
    <source>
        <dbReference type="Proteomes" id="UP000887568"/>
    </source>
</evidence>
<dbReference type="OMA" id="FCRESWA"/>
<dbReference type="CTD" id="25961"/>
<dbReference type="RefSeq" id="XP_038062256.1">
    <property type="nucleotide sequence ID" value="XM_038206328.1"/>
</dbReference>
<dbReference type="AlphaFoldDB" id="A0A914AFH8"/>
<comment type="cofactor">
    <cofactor evidence="1">
        <name>Mg(2+)</name>
        <dbReference type="ChEBI" id="CHEBI:18420"/>
    </cofactor>
</comment>
<dbReference type="GeneID" id="119732691"/>
<dbReference type="Gene3D" id="3.90.79.10">
    <property type="entry name" value="Nucleoside Triphosphate Pyrophosphohydrolase"/>
    <property type="match status" value="1"/>
</dbReference>
<dbReference type="SUPFAM" id="SSF55811">
    <property type="entry name" value="Nudix"/>
    <property type="match status" value="1"/>
</dbReference>
<dbReference type="CDD" id="cd03429">
    <property type="entry name" value="NUDIX_NADH_pyrophosphatase_Nudt13"/>
    <property type="match status" value="1"/>
</dbReference>